<evidence type="ECO:0000313" key="2">
    <source>
        <dbReference type="EMBL" id="SHK40522.1"/>
    </source>
</evidence>
<dbReference type="Pfam" id="PF08011">
    <property type="entry name" value="PDDEXK_9"/>
    <property type="match status" value="1"/>
</dbReference>
<evidence type="ECO:0000259" key="1">
    <source>
        <dbReference type="Pfam" id="PF09820"/>
    </source>
</evidence>
<evidence type="ECO:0000313" key="3">
    <source>
        <dbReference type="Proteomes" id="UP000184301"/>
    </source>
</evidence>
<sequence length="563" mass="66102">MKKPLAIGVDNYKEIINEEYYYVDKTLLMKELLDKKGKVSLFTRPRRFGKTLALSMLKTYFEKEYTRDGVLIDNSGYFEGMRILDAGERYADEMGQYPVISLSLKSAKQPDFETAYFCLKNEIGREFDRHNYIIESDTLTEEKTRFLQIRDQKAEYAINVTALQFLSFCLEKFHHKKAIILIDEYDVPLENAYFHNFYDQMIHFIRSLFESALKTNDSLQFAVITGCLRISKESIFTGLNNLEIISILNVDYAEYFGFTQSEINVILDDYELNEKEQEAKFWYDGYLFGKTEVYNPWSVINYVKSAMADFDAFPKPYWSNTSSNSIVRELIETANSEAKQEIENLISGGTIEKPVHEDITYGDIHKTQDNLWNFLFFTGYLKAESLRFIEDTIYLTMKIPNMEVRYIYRKFIREWFDEKIKVRDFSSLYQAFADIDEAKIETEIRDILKISISYYDGNESFYHGIMTGLLQGWSNYTIKSNRESGDGRPDLVLIPLDERDPLYILEFKYTKVFTEMDAGCQKALQQIEDQNYAEEFLNEGYLNIRKLGICFCKKSCRVKSCHI</sequence>
<dbReference type="RefSeq" id="WP_073111657.1">
    <property type="nucleotide sequence ID" value="NZ_FQZY01000047.1"/>
</dbReference>
<dbReference type="InterPro" id="IPR018631">
    <property type="entry name" value="AAA-ATPase-like_dom"/>
</dbReference>
<organism evidence="2 3">
    <name type="scientific">Hespellia stercorisuis DSM 15480</name>
    <dbReference type="NCBI Taxonomy" id="1121950"/>
    <lineage>
        <taxon>Bacteria</taxon>
        <taxon>Bacillati</taxon>
        <taxon>Bacillota</taxon>
        <taxon>Clostridia</taxon>
        <taxon>Lachnospirales</taxon>
        <taxon>Lachnospiraceae</taxon>
        <taxon>Hespellia</taxon>
    </lineage>
</organism>
<dbReference type="Pfam" id="PF09820">
    <property type="entry name" value="AAA-ATPase_like"/>
    <property type="match status" value="1"/>
</dbReference>
<dbReference type="PANTHER" id="PTHR34825">
    <property type="entry name" value="CONSERVED PROTEIN, WITH A WEAK D-GALACTARATE DEHYDRATASE/ALTRONATE HYDROLASE DOMAIN"/>
    <property type="match status" value="1"/>
</dbReference>
<dbReference type="InterPro" id="IPR012547">
    <property type="entry name" value="PDDEXK_9"/>
</dbReference>
<dbReference type="STRING" id="1121950.SAMN02745243_02865"/>
<name>A0A1M6S6X0_9FIRM</name>
<dbReference type="PANTHER" id="PTHR34825:SF1">
    <property type="entry name" value="AAA-ATPASE-LIKE DOMAIN-CONTAINING PROTEIN"/>
    <property type="match status" value="1"/>
</dbReference>
<protein>
    <submittedName>
        <fullName evidence="2">PD-(D/E)XK nuclease superfamily protein</fullName>
    </submittedName>
</protein>
<reference evidence="2 3" key="1">
    <citation type="submission" date="2016-11" db="EMBL/GenBank/DDBJ databases">
        <authorList>
            <person name="Jaros S."/>
            <person name="Januszkiewicz K."/>
            <person name="Wedrychowicz H."/>
        </authorList>
    </citation>
    <scope>NUCLEOTIDE SEQUENCE [LARGE SCALE GENOMIC DNA]</scope>
    <source>
        <strain evidence="2 3">DSM 15480</strain>
    </source>
</reference>
<feature type="domain" description="AAA-ATPase-like" evidence="1">
    <location>
        <begin position="7"/>
        <end position="236"/>
    </location>
</feature>
<dbReference type="AlphaFoldDB" id="A0A1M6S6X0"/>
<keyword evidence="3" id="KW-1185">Reference proteome</keyword>
<dbReference type="EMBL" id="FQZY01000047">
    <property type="protein sequence ID" value="SHK40522.1"/>
    <property type="molecule type" value="Genomic_DNA"/>
</dbReference>
<dbReference type="OrthoDB" id="9766673at2"/>
<proteinExistence type="predicted"/>
<dbReference type="Proteomes" id="UP000184301">
    <property type="component" value="Unassembled WGS sequence"/>
</dbReference>
<accession>A0A1M6S6X0</accession>
<gene>
    <name evidence="2" type="ORF">SAMN02745243_02865</name>
</gene>